<comment type="caution">
    <text evidence="2">The sequence shown here is derived from an EMBL/GenBank/DDBJ whole genome shotgun (WGS) entry which is preliminary data.</text>
</comment>
<sequence>MEPDTEKKVDKKKGNLLGIDPSSLGVIKPKHLTNNIPLAITILTYSKNLEAQNSELTTENETLKTYAVNYEKLRLKSKFAALFSILATIFVAIAVNFFTSGQVENTLLFGLLGLVFTLINFYLSYIKPE</sequence>
<name>A0A0G0ALN5_9BACT</name>
<dbReference type="Proteomes" id="UP000034045">
    <property type="component" value="Unassembled WGS sequence"/>
</dbReference>
<accession>A0A0G0ALN5</accession>
<dbReference type="EMBL" id="LBPD01000008">
    <property type="protein sequence ID" value="KKP52176.1"/>
    <property type="molecule type" value="Genomic_DNA"/>
</dbReference>
<organism evidence="2 3">
    <name type="scientific">Candidatus Roizmanbacteria bacterium GW2011_GWA2_33_33</name>
    <dbReference type="NCBI Taxonomy" id="1618476"/>
    <lineage>
        <taxon>Bacteria</taxon>
        <taxon>Candidatus Roizmaniibacteriota</taxon>
    </lineage>
</organism>
<reference evidence="2 3" key="1">
    <citation type="journal article" date="2015" name="Nature">
        <title>rRNA introns, odd ribosomes, and small enigmatic genomes across a large radiation of phyla.</title>
        <authorList>
            <person name="Brown C.T."/>
            <person name="Hug L.A."/>
            <person name="Thomas B.C."/>
            <person name="Sharon I."/>
            <person name="Castelle C.J."/>
            <person name="Singh A."/>
            <person name="Wilkins M.J."/>
            <person name="Williams K.H."/>
            <person name="Banfield J.F."/>
        </authorList>
    </citation>
    <scope>NUCLEOTIDE SEQUENCE [LARGE SCALE GENOMIC DNA]</scope>
</reference>
<evidence type="ECO:0000313" key="2">
    <source>
        <dbReference type="EMBL" id="KKP52176.1"/>
    </source>
</evidence>
<dbReference type="AlphaFoldDB" id="A0A0G0ALN5"/>
<keyword evidence="1" id="KW-1133">Transmembrane helix</keyword>
<keyword evidence="1" id="KW-0812">Transmembrane</keyword>
<feature type="transmembrane region" description="Helical" evidence="1">
    <location>
        <begin position="105"/>
        <end position="123"/>
    </location>
</feature>
<proteinExistence type="predicted"/>
<evidence type="ECO:0000256" key="1">
    <source>
        <dbReference type="SAM" id="Phobius"/>
    </source>
</evidence>
<keyword evidence="1" id="KW-0472">Membrane</keyword>
<protein>
    <submittedName>
        <fullName evidence="2">Uncharacterized protein</fullName>
    </submittedName>
</protein>
<feature type="transmembrane region" description="Helical" evidence="1">
    <location>
        <begin position="79"/>
        <end position="99"/>
    </location>
</feature>
<evidence type="ECO:0000313" key="3">
    <source>
        <dbReference type="Proteomes" id="UP000034045"/>
    </source>
</evidence>
<gene>
    <name evidence="2" type="ORF">UR42_C0008G0006</name>
</gene>